<organism evidence="2 3">
    <name type="scientific">Castellaniella defragrans</name>
    <name type="common">Alcaligenes defragrans</name>
    <dbReference type="NCBI Taxonomy" id="75697"/>
    <lineage>
        <taxon>Bacteria</taxon>
        <taxon>Pseudomonadati</taxon>
        <taxon>Pseudomonadota</taxon>
        <taxon>Betaproteobacteria</taxon>
        <taxon>Burkholderiales</taxon>
        <taxon>Alcaligenaceae</taxon>
        <taxon>Castellaniella</taxon>
    </lineage>
</organism>
<dbReference type="RefSeq" id="WP_151024417.1">
    <property type="nucleotide sequence ID" value="NZ_JACHIB010000020.1"/>
</dbReference>
<keyword evidence="2" id="KW-0238">DNA-binding</keyword>
<dbReference type="PANTHER" id="PTHR11019">
    <property type="entry name" value="HTH-TYPE TRANSCRIPTIONAL REGULATOR NIMR"/>
    <property type="match status" value="1"/>
</dbReference>
<dbReference type="Gene3D" id="2.60.120.10">
    <property type="entry name" value="Jelly Rolls"/>
    <property type="match status" value="1"/>
</dbReference>
<dbReference type="Proteomes" id="UP000541136">
    <property type="component" value="Unassembled WGS sequence"/>
</dbReference>
<name>A0A7W9TRC4_CASDE</name>
<dbReference type="InterPro" id="IPR018060">
    <property type="entry name" value="HTH_AraC"/>
</dbReference>
<proteinExistence type="predicted"/>
<evidence type="ECO:0000259" key="1">
    <source>
        <dbReference type="PROSITE" id="PS01124"/>
    </source>
</evidence>
<dbReference type="AlphaFoldDB" id="A0A7W9TRC4"/>
<dbReference type="InterPro" id="IPR014710">
    <property type="entry name" value="RmlC-like_jellyroll"/>
</dbReference>
<dbReference type="PANTHER" id="PTHR11019:SF159">
    <property type="entry name" value="TRANSCRIPTIONAL REGULATOR-RELATED"/>
    <property type="match status" value="1"/>
</dbReference>
<dbReference type="GO" id="GO:0043565">
    <property type="term" value="F:sequence-specific DNA binding"/>
    <property type="evidence" value="ECO:0007669"/>
    <property type="project" value="InterPro"/>
</dbReference>
<comment type="caution">
    <text evidence="2">The sequence shown here is derived from an EMBL/GenBank/DDBJ whole genome shotgun (WGS) entry which is preliminary data.</text>
</comment>
<sequence length="224" mass="24042">MPLLEPVSTLRTYDGQADVHVHDHAQVMMPLAGRMELEVDGHALFTDPSCGMLIPAGARHAYCARPGTRILVIDAPESAGLERLRRFALTPACRALGGQGDAARQLALLLDLPTVLASRRGLDLARLDAALAGALHEAWPTARMARLFNLSPQRFHARLLELTGRTPGDHLRALRLGRASRALARGATLEAVAAQVGYRSGSALAYALRRDRGTGARALRQPAS</sequence>
<dbReference type="Gene3D" id="1.10.10.60">
    <property type="entry name" value="Homeodomain-like"/>
    <property type="match status" value="1"/>
</dbReference>
<feature type="domain" description="HTH araC/xylS-type" evidence="1">
    <location>
        <begin position="125"/>
        <end position="222"/>
    </location>
</feature>
<dbReference type="SUPFAM" id="SSF51182">
    <property type="entry name" value="RmlC-like cupins"/>
    <property type="match status" value="1"/>
</dbReference>
<protein>
    <submittedName>
        <fullName evidence="2">AraC-like DNA-binding protein</fullName>
    </submittedName>
</protein>
<dbReference type="InterPro" id="IPR011051">
    <property type="entry name" value="RmlC_Cupin_sf"/>
</dbReference>
<evidence type="ECO:0000313" key="3">
    <source>
        <dbReference type="Proteomes" id="UP000541136"/>
    </source>
</evidence>
<dbReference type="Pfam" id="PF12833">
    <property type="entry name" value="HTH_18"/>
    <property type="match status" value="1"/>
</dbReference>
<evidence type="ECO:0000313" key="2">
    <source>
        <dbReference type="EMBL" id="MBB6085136.1"/>
    </source>
</evidence>
<dbReference type="GO" id="GO:0003700">
    <property type="term" value="F:DNA-binding transcription factor activity"/>
    <property type="evidence" value="ECO:0007669"/>
    <property type="project" value="InterPro"/>
</dbReference>
<dbReference type="EMBL" id="JACHIB010000020">
    <property type="protein sequence ID" value="MBB6085136.1"/>
    <property type="molecule type" value="Genomic_DNA"/>
</dbReference>
<reference evidence="2 3" key="1">
    <citation type="submission" date="2020-08" db="EMBL/GenBank/DDBJ databases">
        <title>Genomic Encyclopedia of Type Strains, Phase IV (KMG-IV): sequencing the most valuable type-strain genomes for metagenomic binning, comparative biology and taxonomic classification.</title>
        <authorList>
            <person name="Goeker M."/>
        </authorList>
    </citation>
    <scope>NUCLEOTIDE SEQUENCE [LARGE SCALE GENOMIC DNA]</scope>
    <source>
        <strain evidence="2 3">DSM 12141</strain>
    </source>
</reference>
<dbReference type="PROSITE" id="PS01124">
    <property type="entry name" value="HTH_ARAC_FAMILY_2"/>
    <property type="match status" value="1"/>
</dbReference>
<accession>A0A7W9TRC4</accession>
<gene>
    <name evidence="2" type="ORF">HNR28_003189</name>
</gene>
<dbReference type="SMART" id="SM00342">
    <property type="entry name" value="HTH_ARAC"/>
    <property type="match status" value="1"/>
</dbReference>